<comment type="caution">
    <text evidence="1">The sequence shown here is derived from an EMBL/GenBank/DDBJ whole genome shotgun (WGS) entry which is preliminary data.</text>
</comment>
<proteinExistence type="predicted"/>
<reference evidence="1 2" key="1">
    <citation type="submission" date="2024-03" db="EMBL/GenBank/DDBJ databases">
        <title>Novel Streptomyces species of biotechnological and ecological value are a feature of Machair soil.</title>
        <authorList>
            <person name="Prole J.R."/>
            <person name="Goodfellow M."/>
            <person name="Allenby N."/>
            <person name="Ward A.C."/>
        </authorList>
    </citation>
    <scope>NUCLEOTIDE SEQUENCE [LARGE SCALE GENOMIC DNA]</scope>
    <source>
        <strain evidence="1 2">MS1.AVA.1</strain>
    </source>
</reference>
<keyword evidence="2" id="KW-1185">Reference proteome</keyword>
<dbReference type="Proteomes" id="UP001376459">
    <property type="component" value="Unassembled WGS sequence"/>
</dbReference>
<dbReference type="EMBL" id="JBBKAK010000001">
    <property type="protein sequence ID" value="MEJ8668242.1"/>
    <property type="molecule type" value="Genomic_DNA"/>
</dbReference>
<evidence type="ECO:0000313" key="1">
    <source>
        <dbReference type="EMBL" id="MEJ8668242.1"/>
    </source>
</evidence>
<protein>
    <submittedName>
        <fullName evidence="1">Uncharacterized protein</fullName>
    </submittedName>
</protein>
<evidence type="ECO:0000313" key="2">
    <source>
        <dbReference type="Proteomes" id="UP001376459"/>
    </source>
</evidence>
<accession>A0ABU8UHZ3</accession>
<name>A0ABU8UHZ3_9ACTN</name>
<organism evidence="1 2">
    <name type="scientific">Streptomyces machairae</name>
    <dbReference type="NCBI Taxonomy" id="3134109"/>
    <lineage>
        <taxon>Bacteria</taxon>
        <taxon>Bacillati</taxon>
        <taxon>Actinomycetota</taxon>
        <taxon>Actinomycetes</taxon>
        <taxon>Kitasatosporales</taxon>
        <taxon>Streptomycetaceae</taxon>
        <taxon>Streptomyces</taxon>
    </lineage>
</organism>
<gene>
    <name evidence="1" type="ORF">WKI71_05770</name>
</gene>
<sequence length="54" mass="5424">MMVSSAGSLRLLSSSRGAAAGRRAVSVGRSARARGPVVAARVALKVPVSDSAWS</sequence>